<feature type="domain" description="Prenyltransferase alpha-alpha toroid" evidence="2">
    <location>
        <begin position="133"/>
        <end position="284"/>
    </location>
</feature>
<evidence type="ECO:0000259" key="2">
    <source>
        <dbReference type="Pfam" id="PF00432"/>
    </source>
</evidence>
<dbReference type="GO" id="GO:0003824">
    <property type="term" value="F:catalytic activity"/>
    <property type="evidence" value="ECO:0007669"/>
    <property type="project" value="InterPro"/>
</dbReference>
<reference evidence="3 4" key="1">
    <citation type="submission" date="2016-04" db="EMBL/GenBank/DDBJ databases">
        <title>Complete genome sequence of Thermococcus pacificus type strain P4.</title>
        <authorList>
            <person name="Oger P.M."/>
        </authorList>
    </citation>
    <scope>NUCLEOTIDE SEQUENCE [LARGE SCALE GENOMIC DNA]</scope>
    <source>
        <strain evidence="3 4">P-4</strain>
    </source>
</reference>
<dbReference type="EMBL" id="CP015102">
    <property type="protein sequence ID" value="ASJ07232.1"/>
    <property type="molecule type" value="Genomic_DNA"/>
</dbReference>
<proteinExistence type="predicted"/>
<dbReference type="AlphaFoldDB" id="A0A218P8X5"/>
<dbReference type="SUPFAM" id="SSF48239">
    <property type="entry name" value="Terpenoid cyclases/Protein prenyltransferases"/>
    <property type="match status" value="1"/>
</dbReference>
<evidence type="ECO:0000256" key="1">
    <source>
        <dbReference type="ARBA" id="ARBA00022737"/>
    </source>
</evidence>
<dbReference type="KEGG" id="tpaf:A3L08_07820"/>
<dbReference type="PIRSF" id="PIRSF016175">
    <property type="entry name" value="UCP016175"/>
    <property type="match status" value="1"/>
</dbReference>
<feature type="domain" description="Prenyltransferase alpha-alpha toroid" evidence="2">
    <location>
        <begin position="15"/>
        <end position="77"/>
    </location>
</feature>
<sequence length="292" mass="32902">MGSKLYELRRYINVKGILDYIEERRHDDGGYCFVSVLDDTNVNDTYYAVKIYDLLGLEVPNGEKTIEFFEEAIQPQTAVVAIAMALEGLALLGAKDVAVEHTDIVFTKYNPLEGKFAVGLGGSEEFGTATPLEATYWVVKAFRAIGYEFSPEEKEAIREFVMRFRNGNGYGVKQPTTTMTYQALYTLNALGYMPPKSSHFKNCELCGDWGGFTEVPYSLPPYLEPTFYATRGLELQGEMPSCPKRHVWFIRQLQNSNGGFRRSLELGISNFQNTYRALAVVEAMGLNLFKDT</sequence>
<organism evidence="3 4">
    <name type="scientific">Thermococcus pacificus</name>
    <dbReference type="NCBI Taxonomy" id="71998"/>
    <lineage>
        <taxon>Archaea</taxon>
        <taxon>Methanobacteriati</taxon>
        <taxon>Methanobacteriota</taxon>
        <taxon>Thermococci</taxon>
        <taxon>Thermococcales</taxon>
        <taxon>Thermococcaceae</taxon>
        <taxon>Thermococcus</taxon>
    </lineage>
</organism>
<dbReference type="InterPro" id="IPR016648">
    <property type="entry name" value="UCP016175_prenyltrans-rel"/>
</dbReference>
<dbReference type="Proteomes" id="UP000197418">
    <property type="component" value="Chromosome"/>
</dbReference>
<name>A0A218P8X5_9EURY</name>
<keyword evidence="4" id="KW-1185">Reference proteome</keyword>
<gene>
    <name evidence="3" type="ORF">A3L08_07820</name>
</gene>
<dbReference type="CDD" id="cd00688">
    <property type="entry name" value="ISOPREN_C2_like"/>
    <property type="match status" value="1"/>
</dbReference>
<dbReference type="Pfam" id="PF00432">
    <property type="entry name" value="Prenyltrans"/>
    <property type="match status" value="2"/>
</dbReference>
<dbReference type="InterPro" id="IPR001330">
    <property type="entry name" value="Prenyltrans"/>
</dbReference>
<accession>A0A218P8X5</accession>
<keyword evidence="1" id="KW-0677">Repeat</keyword>
<evidence type="ECO:0000313" key="3">
    <source>
        <dbReference type="EMBL" id="ASJ07232.1"/>
    </source>
</evidence>
<evidence type="ECO:0000313" key="4">
    <source>
        <dbReference type="Proteomes" id="UP000197418"/>
    </source>
</evidence>
<dbReference type="GeneID" id="33316168"/>
<dbReference type="InterPro" id="IPR008930">
    <property type="entry name" value="Terpenoid_cyclase/PrenylTrfase"/>
</dbReference>
<protein>
    <recommendedName>
        <fullName evidence="2">Prenyltransferase alpha-alpha toroid domain-containing protein</fullName>
    </recommendedName>
</protein>
<dbReference type="OrthoDB" id="84819at2157"/>
<dbReference type="RefSeq" id="WP_088854480.1">
    <property type="nucleotide sequence ID" value="NZ_CP015102.1"/>
</dbReference>
<dbReference type="Gene3D" id="1.50.10.20">
    <property type="match status" value="1"/>
</dbReference>